<dbReference type="SUPFAM" id="SSF82153">
    <property type="entry name" value="FAS1 domain"/>
    <property type="match status" value="2"/>
</dbReference>
<dbReference type="Proteomes" id="UP000054560">
    <property type="component" value="Unassembled WGS sequence"/>
</dbReference>
<dbReference type="SMART" id="SM00554">
    <property type="entry name" value="FAS1"/>
    <property type="match status" value="2"/>
</dbReference>
<dbReference type="EMBL" id="KQ241911">
    <property type="protein sequence ID" value="KNC82604.1"/>
    <property type="molecule type" value="Genomic_DNA"/>
</dbReference>
<name>A0A0L0G1B3_9EUKA</name>
<dbReference type="Gene3D" id="2.30.180.10">
    <property type="entry name" value="FAS1 domain"/>
    <property type="match status" value="2"/>
</dbReference>
<dbReference type="InterPro" id="IPR050904">
    <property type="entry name" value="Adhesion/Biosynth-related"/>
</dbReference>
<sequence>MKLISTACACLVLSVAQNVFAQTESIADTDVPESTESAVEAGIDEIANVSDDIPCLTIAQLLDEPTLSTLKAAVEAANLTNVLDAIEPGVQYTVFAPTDTAFNNTPEGTVEFLVSPEGAEDLLDLLLYHTLQGVDLSFDVKNSTAEMLNGQNITVAVADNRTVTINDDAHIVQADISACNGVVHIIDSVLTPPERMEEESESMEPSASAEADDTEEVSESNAEEEVEEEEGGKTCNTLADFLDLPSLSTLKLAVTTANLTSQLTALEPGVKYTMFAPTDAAFGELSDETLEYLMSAEGAEDLVDALLYHVAKGVGLYDEVLAAMQSAGSGDVVLPVLNGQNVTVALEDDEITINGASIVTRDLVTCNGVLHIIDTVLMSEESEVDAEQETGVIAGEQVDGVDVEGDAEQVDGVDVDEGENPEQVDGLEVDEGEDTQQADEEQANEGDDTEQVDGVDVDEGDDTEQVDVDEGDDTEQVDGVDVEEGDDTEQVDGVDVDEGDDT</sequence>
<evidence type="ECO:0000256" key="1">
    <source>
        <dbReference type="SAM" id="MobiDB-lite"/>
    </source>
</evidence>
<accession>A0A0L0G1B3</accession>
<dbReference type="AlphaFoldDB" id="A0A0L0G1B3"/>
<evidence type="ECO:0000256" key="2">
    <source>
        <dbReference type="SAM" id="SignalP"/>
    </source>
</evidence>
<dbReference type="STRING" id="667725.A0A0L0G1B3"/>
<dbReference type="InterPro" id="IPR000782">
    <property type="entry name" value="FAS1_domain"/>
</dbReference>
<dbReference type="PANTHER" id="PTHR10900">
    <property type="entry name" value="PERIOSTIN-RELATED"/>
    <property type="match status" value="1"/>
</dbReference>
<gene>
    <name evidence="4" type="ORF">SARC_05121</name>
</gene>
<feature type="region of interest" description="Disordered" evidence="1">
    <location>
        <begin position="410"/>
        <end position="502"/>
    </location>
</feature>
<feature type="signal peptide" evidence="2">
    <location>
        <begin position="1"/>
        <end position="21"/>
    </location>
</feature>
<reference evidence="4 5" key="1">
    <citation type="submission" date="2011-02" db="EMBL/GenBank/DDBJ databases">
        <title>The Genome Sequence of Sphaeroforma arctica JP610.</title>
        <authorList>
            <consortium name="The Broad Institute Genome Sequencing Platform"/>
            <person name="Russ C."/>
            <person name="Cuomo C."/>
            <person name="Young S.K."/>
            <person name="Zeng Q."/>
            <person name="Gargeya S."/>
            <person name="Alvarado L."/>
            <person name="Berlin A."/>
            <person name="Chapman S.B."/>
            <person name="Chen Z."/>
            <person name="Freedman E."/>
            <person name="Gellesch M."/>
            <person name="Goldberg J."/>
            <person name="Griggs A."/>
            <person name="Gujja S."/>
            <person name="Heilman E."/>
            <person name="Heiman D."/>
            <person name="Howarth C."/>
            <person name="Mehta T."/>
            <person name="Neiman D."/>
            <person name="Pearson M."/>
            <person name="Roberts A."/>
            <person name="Saif S."/>
            <person name="Shea T."/>
            <person name="Shenoy N."/>
            <person name="Sisk P."/>
            <person name="Stolte C."/>
            <person name="Sykes S."/>
            <person name="White J."/>
            <person name="Yandava C."/>
            <person name="Burger G."/>
            <person name="Gray M.W."/>
            <person name="Holland P.W.H."/>
            <person name="King N."/>
            <person name="Lang F.B.F."/>
            <person name="Roger A.J."/>
            <person name="Ruiz-Trillo I."/>
            <person name="Haas B."/>
            <person name="Nusbaum C."/>
            <person name="Birren B."/>
        </authorList>
    </citation>
    <scope>NUCLEOTIDE SEQUENCE [LARGE SCALE GENOMIC DNA]</scope>
    <source>
        <strain evidence="4 5">JP610</strain>
    </source>
</reference>
<feature type="non-terminal residue" evidence="4">
    <location>
        <position position="502"/>
    </location>
</feature>
<dbReference type="InterPro" id="IPR036378">
    <property type="entry name" value="FAS1_dom_sf"/>
</dbReference>
<dbReference type="PROSITE" id="PS50213">
    <property type="entry name" value="FAS1"/>
    <property type="match status" value="2"/>
</dbReference>
<evidence type="ECO:0000313" key="5">
    <source>
        <dbReference type="Proteomes" id="UP000054560"/>
    </source>
</evidence>
<dbReference type="FunFam" id="2.30.180.10:FF:000032">
    <property type="entry name" value="Fasciclin domain-containing protein, putative"/>
    <property type="match status" value="2"/>
</dbReference>
<protein>
    <recommendedName>
        <fullName evidence="3">FAS1 domain-containing protein</fullName>
    </recommendedName>
</protein>
<dbReference type="GeneID" id="25905625"/>
<feature type="domain" description="FAS1" evidence="3">
    <location>
        <begin position="54"/>
        <end position="190"/>
    </location>
</feature>
<dbReference type="OrthoDB" id="286301at2759"/>
<dbReference type="GO" id="GO:0005615">
    <property type="term" value="C:extracellular space"/>
    <property type="evidence" value="ECO:0007669"/>
    <property type="project" value="TreeGrafter"/>
</dbReference>
<proteinExistence type="predicted"/>
<dbReference type="eggNOG" id="KOG1437">
    <property type="taxonomic scope" value="Eukaryota"/>
</dbReference>
<dbReference type="RefSeq" id="XP_014156506.1">
    <property type="nucleotide sequence ID" value="XM_014301031.1"/>
</dbReference>
<feature type="region of interest" description="Disordered" evidence="1">
    <location>
        <begin position="193"/>
        <end position="233"/>
    </location>
</feature>
<organism evidence="4 5">
    <name type="scientific">Sphaeroforma arctica JP610</name>
    <dbReference type="NCBI Taxonomy" id="667725"/>
    <lineage>
        <taxon>Eukaryota</taxon>
        <taxon>Ichthyosporea</taxon>
        <taxon>Ichthyophonida</taxon>
        <taxon>Sphaeroforma</taxon>
    </lineage>
</organism>
<dbReference type="Pfam" id="PF02469">
    <property type="entry name" value="Fasciclin"/>
    <property type="match status" value="2"/>
</dbReference>
<evidence type="ECO:0000313" key="4">
    <source>
        <dbReference type="EMBL" id="KNC82604.1"/>
    </source>
</evidence>
<keyword evidence="2" id="KW-0732">Signal</keyword>
<evidence type="ECO:0000259" key="3">
    <source>
        <dbReference type="PROSITE" id="PS50213"/>
    </source>
</evidence>
<keyword evidence="5" id="KW-1185">Reference proteome</keyword>
<dbReference type="PANTHER" id="PTHR10900:SF77">
    <property type="entry name" value="FI19380P1"/>
    <property type="match status" value="1"/>
</dbReference>
<feature type="chain" id="PRO_5005539128" description="FAS1 domain-containing protein" evidence="2">
    <location>
        <begin position="22"/>
        <end position="502"/>
    </location>
</feature>
<feature type="compositionally biased region" description="Acidic residues" evidence="1">
    <location>
        <begin position="210"/>
        <end position="230"/>
    </location>
</feature>
<feature type="domain" description="FAS1" evidence="3">
    <location>
        <begin position="234"/>
        <end position="377"/>
    </location>
</feature>